<evidence type="ECO:0000313" key="3">
    <source>
        <dbReference type="Proteomes" id="UP000290176"/>
    </source>
</evidence>
<keyword evidence="3" id="KW-1185">Reference proteome</keyword>
<feature type="compositionally biased region" description="Low complexity" evidence="1">
    <location>
        <begin position="83"/>
        <end position="92"/>
    </location>
</feature>
<evidence type="ECO:0000313" key="2">
    <source>
        <dbReference type="EMBL" id="AYP28906.1"/>
    </source>
</evidence>
<name>A0A3G2YU34_9VIRU</name>
<accession>A0A3G2YU34</accession>
<organism evidence="2 3">
    <name type="scientific">Cressdnaviricota sp</name>
    <dbReference type="NCBI Taxonomy" id="2748378"/>
    <lineage>
        <taxon>Viruses</taxon>
        <taxon>Monodnaviria</taxon>
        <taxon>Shotokuvirae</taxon>
        <taxon>Cressdnaviricota</taxon>
    </lineage>
</organism>
<reference evidence="2 3" key="1">
    <citation type="submission" date="2018-10" db="EMBL/GenBank/DDBJ databases">
        <title>Uncovering a Universe of Circular DNA Viruses in Animal Metagenomes.</title>
        <authorList>
            <person name="Tisza M."/>
            <person name="Buck C."/>
            <person name="Pastrana D."/>
            <person name="Welch N."/>
            <person name="Peretti A."/>
        </authorList>
    </citation>
    <scope>NUCLEOTIDE SEQUENCE [LARGE SCALE GENOMIC DNA]</scope>
    <source>
        <strain evidence="2">Ctef39</strain>
    </source>
</reference>
<proteinExistence type="predicted"/>
<dbReference type="EMBL" id="MK012508">
    <property type="protein sequence ID" value="AYP28906.1"/>
    <property type="molecule type" value="Genomic_DNA"/>
</dbReference>
<protein>
    <submittedName>
        <fullName evidence="2">Uncharacterized protein</fullName>
    </submittedName>
</protein>
<feature type="region of interest" description="Disordered" evidence="1">
    <location>
        <begin position="51"/>
        <end position="92"/>
    </location>
</feature>
<dbReference type="Proteomes" id="UP000290176">
    <property type="component" value="Segment"/>
</dbReference>
<evidence type="ECO:0000256" key="1">
    <source>
        <dbReference type="SAM" id="MobiDB-lite"/>
    </source>
</evidence>
<sequence length="117" mass="12201">MGQRFHSGVSYSSAPPSGLFRVQHQCLDLTLSMLAPDLGMAGAIEPGKVPAKKINRVSPETPHTPYAGRAMPDQIGTDPPGGSPRSGVPGSSGSSLILMALTGYARQHLGVLTYTWG</sequence>